<gene>
    <name evidence="2" type="ORF">CWM47_36990</name>
</gene>
<name>A0A2K8ZAV5_9BACT</name>
<dbReference type="Proteomes" id="UP000232883">
    <property type="component" value="Chromosome"/>
</dbReference>
<proteinExistence type="predicted"/>
<dbReference type="KEGG" id="spir:CWM47_36990"/>
<accession>A0A2K8ZAV5</accession>
<dbReference type="EMBL" id="CP025096">
    <property type="protein sequence ID" value="AUD06949.1"/>
    <property type="molecule type" value="Genomic_DNA"/>
</dbReference>
<reference evidence="2 3" key="1">
    <citation type="submission" date="2017-11" db="EMBL/GenBank/DDBJ databases">
        <title>Taxonomic description and genome sequences of Spirosoma HA7 sp. nov., isolated from pollen microhabitat of Corylus avellana.</title>
        <authorList>
            <person name="Ambika Manirajan B."/>
            <person name="Suarez C."/>
            <person name="Ratering S."/>
            <person name="Geissler-Plaum R."/>
            <person name="Cardinale M."/>
            <person name="Sylvia S."/>
        </authorList>
    </citation>
    <scope>NUCLEOTIDE SEQUENCE [LARGE SCALE GENOMIC DNA]</scope>
    <source>
        <strain evidence="2 3">HA7</strain>
    </source>
</reference>
<evidence type="ECO:0000256" key="1">
    <source>
        <dbReference type="SAM" id="SignalP"/>
    </source>
</evidence>
<dbReference type="Gene3D" id="2.60.40.3440">
    <property type="match status" value="6"/>
</dbReference>
<feature type="signal peptide" evidence="1">
    <location>
        <begin position="1"/>
        <end position="31"/>
    </location>
</feature>
<evidence type="ECO:0008006" key="4">
    <source>
        <dbReference type="Google" id="ProtNLM"/>
    </source>
</evidence>
<sequence length="1349" mass="137246">MNMKNHYAMVRYLAWLLSLSWLLLNSSAVNAQQSTNTIKYRVTYDASTQLYTAWVVPDYATPNSNNGGANELVSTAQVTLKVPMGFVIQNITDASGTQSWEKAPAKLGPNLSLTATNGTVFLQDYSPAVLDPAYAYYVIGKTPSESNLGTFVIGTPVALFTFKGNGCFGAIQPLPPGDPFIQASLDAYSFNVPNSFYSSSGQPQGGNQDPLEQFINISGAPANCFQPPIATPDIANTTVDKPATGNVLTNDTDPNAGPATGGPLTASLISQPSSGTVTLAPNGSYTYTPPTGFTGVVSFCYSVSNTAGLSASACVTVNVAPNPILAYNNPPVASNDNTQTTMGAAVTINAAANDTDPDNATSLNGQLSAPTILAQPSVGVASVVNGQFVYTPPANFTGVVSFPYSICDKATPALCATAVVTINVLATPPVGTTLSPVAIDDALLTTKNTSATGTVAANDSDPNSPALPLTYTSGQPTHGTVVMASNGTYTYTPTTGYSGPDSFTYLACNTASKCDVATVTINVLAPTVLPPVATPDIASTSPGKPVTGNVLTNDSDPQGLPLTASLLSPPTSGTVTLNPDGTYTYTPPTGFTGPASFCYSVSNTAGMSSSACVTVNVTPDPSVFANDPPVANNDNTQTTMGTSVTINVAANDTDPDSATSLNGQLNIPTILAQPSVGTASLLNGQFLYTPPANFTGVVSFPYSICDKATPALCATAVVTITVLPTPPVGTTLSPVAVDDALLTNVNTPKTGTVAANDSDPNSPALPLTYTSGQPVHGTVVMASNGTYTYTPTTGYSGPDSFTYLACNTASKCDVATVVIDVQAPMSAPPVVTPDIANTNMNTPVAGNVLTNDTDPQGGPLTASVTVQPTAGTVTMTPDGAYTYTPPTGFTGVVSFCYSTTNTAGLSAGTCVTINVNPDPSLTQNNKPIANNDNTQTTMGVAVTVNVAANDTDPDSTTSLNGQLNTPTILAQPAVGVASVVNGQFVYTPPANFTGVVTFPYSICDKATPALCATAVVAVNVQPTPPVGTTLSPVAIDDAVLTHTNTPVTATVAGNDTDPAGLPLTYTSGQPVHGTVVMASNGTYTYTPTTGYTGPDSFTYAVCNSAGKCDVATVSVDVQNSCLLPALATYDVNPFAPSACGGSDGYILLTSLPLSTSVTISYQKNGIVQTYAGLSDANGTLTIPNLLPATYGQFSFQTSSCISGVYSGTVAINEGAAPAAITASNLTKTNPTACASATGSITVGGLTASTSYTLTYSKNGGATQTVVATSNASGQISLTALTAGNYSVFTYQKTAGCPSTPSSSTLVLTDPAAPTIAQNQLTVGYEPNQLWNGNGNAVDQRPDGFDQLHG</sequence>
<evidence type="ECO:0000313" key="3">
    <source>
        <dbReference type="Proteomes" id="UP000232883"/>
    </source>
</evidence>
<dbReference type="OrthoDB" id="905523at2"/>
<keyword evidence="1" id="KW-0732">Signal</keyword>
<feature type="chain" id="PRO_5014862408" description="Tandem-95 repeat protein" evidence="1">
    <location>
        <begin position="32"/>
        <end position="1349"/>
    </location>
</feature>
<dbReference type="PANTHER" id="PTHR34720:SF9">
    <property type="entry name" value="BLR4714 PROTEIN"/>
    <property type="match status" value="1"/>
</dbReference>
<protein>
    <recommendedName>
        <fullName evidence="4">Tandem-95 repeat protein</fullName>
    </recommendedName>
</protein>
<evidence type="ECO:0000313" key="2">
    <source>
        <dbReference type="EMBL" id="AUD06949.1"/>
    </source>
</evidence>
<keyword evidence="3" id="KW-1185">Reference proteome</keyword>
<dbReference type="PANTHER" id="PTHR34720">
    <property type="entry name" value="MICROCYSTIN DEPENDENT PROTEIN"/>
    <property type="match status" value="1"/>
</dbReference>
<dbReference type="NCBIfam" id="NF012211">
    <property type="entry name" value="tand_rpt_95"/>
    <property type="match status" value="9"/>
</dbReference>
<dbReference type="Gene3D" id="2.60.40.2810">
    <property type="match status" value="3"/>
</dbReference>
<organism evidence="2 3">
    <name type="scientific">Spirosoma pollinicola</name>
    <dbReference type="NCBI Taxonomy" id="2057025"/>
    <lineage>
        <taxon>Bacteria</taxon>
        <taxon>Pseudomonadati</taxon>
        <taxon>Bacteroidota</taxon>
        <taxon>Cytophagia</taxon>
        <taxon>Cytophagales</taxon>
        <taxon>Cytophagaceae</taxon>
        <taxon>Spirosoma</taxon>
    </lineage>
</organism>
<dbReference type="Pfam" id="PF17963">
    <property type="entry name" value="Big_9"/>
    <property type="match status" value="9"/>
</dbReference>